<dbReference type="Gene3D" id="2.130.10.10">
    <property type="entry name" value="YVTN repeat-like/Quinoprotein amine dehydrogenase"/>
    <property type="match status" value="1"/>
</dbReference>
<evidence type="ECO:0000313" key="5">
    <source>
        <dbReference type="EMBL" id="TVU36433.1"/>
    </source>
</evidence>
<feature type="region of interest" description="Disordered" evidence="4">
    <location>
        <begin position="580"/>
        <end position="645"/>
    </location>
</feature>
<feature type="compositionally biased region" description="Low complexity" evidence="4">
    <location>
        <begin position="217"/>
        <end position="226"/>
    </location>
</feature>
<dbReference type="SMART" id="SM00384">
    <property type="entry name" value="AT_hook"/>
    <property type="match status" value="6"/>
</dbReference>
<feature type="compositionally biased region" description="Basic residues" evidence="4">
    <location>
        <begin position="247"/>
        <end position="257"/>
    </location>
</feature>
<feature type="region of interest" description="Disordered" evidence="4">
    <location>
        <begin position="411"/>
        <end position="460"/>
    </location>
</feature>
<dbReference type="GO" id="GO:0006383">
    <property type="term" value="P:transcription by RNA polymerase III"/>
    <property type="evidence" value="ECO:0007669"/>
    <property type="project" value="TreeGrafter"/>
</dbReference>
<feature type="compositionally biased region" description="Polar residues" evidence="4">
    <location>
        <begin position="600"/>
        <end position="622"/>
    </location>
</feature>
<sequence length="1278" mass="137984">MAAPPGATEASSPPGSGEDAKEDVEVCLFDESADGFSRTARAISELTAGEPELDFPEAEVERIASSVTFLREWRHFSYDPKGVRFTDDTESASSRNDMHNITLPQFSSASLPQITQQEDRKDNTASFDFILFAGGNVWALDWCPRLSDKPGSSISREYLAVAAHPPGSSYHKLGMPLTGRGIIQVWCLLAPFEDTHSCQSACKKSSGRGRPRKIPDGNNSVGSSSNPPKPIGRPRKRPIDLSEPVPKRPRGRPRKCPRPVAKVEDSSLNSSSQDIVLFNPLSTSTVNPDDLPLACIMPTAKSVKSTPGRGRGRPRKNPIDKVAGSSGTVLQEDVCTAPSPTIAICTEPKRKRGRPRKYPVPSNNGSVSADAIEAGKDTTCQPVDPIACDANLSIVAIDATLPITSLSTATCENMSKGERGRRKKKKEPISNSLSCSMVSGVESQSKSPRETGKDTTCQPVDPISCTMSDANLSIVAIDATLPITSSSTATCENISKGERGRRKKKKEPISNSLSCSVVSGVELQTKSSRETISNDPAASLENALPSGQSNIVPATSDLCSIVLSCEGNVHKGVLADDSVLPNQISSGKRGRGRPRKNPISAATSFSVVSGTNSPKTVQTISDNHTDLDESHGKVRESNLGSTSSCGCNTEKCSVHLSAVSPDVVSPAHGFNAEFKEESRSRSGGSRKKHVTTEHGSSIHLNDGEPRTLTTPKSNDHATLVENCVEGSRLRKGIRQYKRRSASNENNSTSIGGEAHTVGRSSTSMAMQTSRSDNMADEAGLIGFKNGIVGRKDMKVNDNNIGNELVPVEESREDDNKLSSMENSNPSPVPKDIALPRVVLCLAHNGKVAWDIKWRPLIPNQPEKKSCLGFLAVLLGNGSIEVWEVPSPLMIQKIYSPSKVEGSDPRFLKLQPVFRCAKVTCGNRQSIPLTVDWTPSPPHDMILAGCHDGTVALWKFSANFSSQDSKPFMCVTADSVPIRALSWAPYISDENINTFVTAGEDGLKFWDLRDPYRPLWELTTAPRAVLSLHWLKDARGIIISLEDGTLKFLSLPRIANDVPVTGKPFVGTKTQGVSTYQLSEYLIWSVHASEITGYAAYCGADGTAVHFQLTSRFWEKEPGRNRAPYFLCGSLSEEGENINIGSTSRKSPLSNVPLGAKKGPKSCQDVVQLQDVEKEKLQNVTESVDFLPLAASCVNPELGNGQEDGHIEEQGMGAIVLAGPTEQEDDAIWNSKAGESPKDFEVFPPKSVALHRVRWNTNKGSERWLCYGGAAGIIRCQRI</sequence>
<dbReference type="InterPro" id="IPR001680">
    <property type="entry name" value="WD40_rpt"/>
</dbReference>
<dbReference type="Proteomes" id="UP000324897">
    <property type="component" value="Unassembled WGS sequence"/>
</dbReference>
<feature type="compositionally biased region" description="Polar residues" evidence="4">
    <location>
        <begin position="758"/>
        <end position="772"/>
    </location>
</feature>
<gene>
    <name evidence="5" type="ORF">EJB05_18367</name>
</gene>
<dbReference type="FunFam" id="2.130.10.10:FF:000777">
    <property type="entry name" value="Transducin/WD40 repeat-like superfamily protein"/>
    <property type="match status" value="1"/>
</dbReference>
<proteinExistence type="predicted"/>
<feature type="region of interest" description="Disordered" evidence="4">
    <location>
        <begin position="199"/>
        <end position="271"/>
    </location>
</feature>
<comment type="caution">
    <text evidence="5">The sequence shown here is derived from an EMBL/GenBank/DDBJ whole genome shotgun (WGS) entry which is preliminary data.</text>
</comment>
<keyword evidence="2" id="KW-0804">Transcription</keyword>
<dbReference type="InterPro" id="IPR036322">
    <property type="entry name" value="WD40_repeat_dom_sf"/>
</dbReference>
<dbReference type="GO" id="GO:0005634">
    <property type="term" value="C:nucleus"/>
    <property type="evidence" value="ECO:0007669"/>
    <property type="project" value="UniProtKB-SubCell"/>
</dbReference>
<dbReference type="AlphaFoldDB" id="A0A5J9VJU5"/>
<dbReference type="SMART" id="SM00320">
    <property type="entry name" value="WD40"/>
    <property type="match status" value="4"/>
</dbReference>
<protein>
    <recommendedName>
        <fullName evidence="7">Transducin/WD40 repeat-like superfamily protein</fullName>
    </recommendedName>
</protein>
<feature type="region of interest" description="Disordered" evidence="4">
    <location>
        <begin position="1"/>
        <end position="23"/>
    </location>
</feature>
<reference evidence="5 6" key="1">
    <citation type="journal article" date="2019" name="Sci. Rep.">
        <title>A high-quality genome of Eragrostis curvula grass provides insights into Poaceae evolution and supports new strategies to enhance forage quality.</title>
        <authorList>
            <person name="Carballo J."/>
            <person name="Santos B.A.C.M."/>
            <person name="Zappacosta D."/>
            <person name="Garbus I."/>
            <person name="Selva J.P."/>
            <person name="Gallo C.A."/>
            <person name="Diaz A."/>
            <person name="Albertini E."/>
            <person name="Caccamo M."/>
            <person name="Echenique V."/>
        </authorList>
    </citation>
    <scope>NUCLEOTIDE SEQUENCE [LARGE SCALE GENOMIC DNA]</scope>
    <source>
        <strain evidence="6">cv. Victoria</strain>
        <tissue evidence="5">Leaf</tissue>
    </source>
</reference>
<feature type="compositionally biased region" description="Polar residues" evidence="4">
    <location>
        <begin position="429"/>
        <end position="446"/>
    </location>
</feature>
<evidence type="ECO:0000313" key="6">
    <source>
        <dbReference type="Proteomes" id="UP000324897"/>
    </source>
</evidence>
<feature type="region of interest" description="Disordered" evidence="4">
    <location>
        <begin position="670"/>
        <end position="715"/>
    </location>
</feature>
<dbReference type="InterPro" id="IPR017956">
    <property type="entry name" value="AT_hook_DNA-bd_motif"/>
</dbReference>
<evidence type="ECO:0000256" key="4">
    <source>
        <dbReference type="SAM" id="MobiDB-lite"/>
    </source>
</evidence>
<feature type="region of interest" description="Disordered" evidence="4">
    <location>
        <begin position="805"/>
        <end position="828"/>
    </location>
</feature>
<dbReference type="OrthoDB" id="4703at2759"/>
<feature type="compositionally biased region" description="Polar residues" evidence="4">
    <location>
        <begin position="526"/>
        <end position="536"/>
    </location>
</feature>
<name>A0A5J9VJU5_9POAL</name>
<keyword evidence="3" id="KW-0539">Nucleus</keyword>
<accession>A0A5J9VJU5</accession>
<feature type="compositionally biased region" description="Basic and acidic residues" evidence="4">
    <location>
        <begin position="623"/>
        <end position="636"/>
    </location>
</feature>
<dbReference type="PANTHER" id="PTHR15052">
    <property type="entry name" value="RNA POLYMERASE III TRANSCRIPTION INITIATION FACTOR COMPLEX SUBUNIT"/>
    <property type="match status" value="1"/>
</dbReference>
<dbReference type="GO" id="GO:0000127">
    <property type="term" value="C:transcription factor TFIIIC complex"/>
    <property type="evidence" value="ECO:0007669"/>
    <property type="project" value="TreeGrafter"/>
</dbReference>
<dbReference type="EMBL" id="RWGY01000009">
    <property type="protein sequence ID" value="TVU36433.1"/>
    <property type="molecule type" value="Genomic_DNA"/>
</dbReference>
<feature type="region of interest" description="Disordered" evidence="4">
    <location>
        <begin position="302"/>
        <end position="325"/>
    </location>
</feature>
<dbReference type="InterPro" id="IPR052416">
    <property type="entry name" value="GTF3C_component"/>
</dbReference>
<evidence type="ECO:0000256" key="2">
    <source>
        <dbReference type="ARBA" id="ARBA00023163"/>
    </source>
</evidence>
<dbReference type="SUPFAM" id="SSF50978">
    <property type="entry name" value="WD40 repeat-like"/>
    <property type="match status" value="1"/>
</dbReference>
<evidence type="ECO:0000256" key="3">
    <source>
        <dbReference type="ARBA" id="ARBA00023242"/>
    </source>
</evidence>
<evidence type="ECO:0000256" key="1">
    <source>
        <dbReference type="ARBA" id="ARBA00004123"/>
    </source>
</evidence>
<dbReference type="InterPro" id="IPR015943">
    <property type="entry name" value="WD40/YVTN_repeat-like_dom_sf"/>
</dbReference>
<dbReference type="GO" id="GO:0003677">
    <property type="term" value="F:DNA binding"/>
    <property type="evidence" value="ECO:0007669"/>
    <property type="project" value="InterPro"/>
</dbReference>
<feature type="region of interest" description="Disordered" evidence="4">
    <location>
        <begin position="526"/>
        <end position="546"/>
    </location>
</feature>
<evidence type="ECO:0008006" key="7">
    <source>
        <dbReference type="Google" id="ProtNLM"/>
    </source>
</evidence>
<feature type="region of interest" description="Disordered" evidence="4">
    <location>
        <begin position="489"/>
        <end position="511"/>
    </location>
</feature>
<dbReference type="Gramene" id="TVU36433">
    <property type="protein sequence ID" value="TVU36433"/>
    <property type="gene ID" value="EJB05_18367"/>
</dbReference>
<keyword evidence="6" id="KW-1185">Reference proteome</keyword>
<dbReference type="PANTHER" id="PTHR15052:SF2">
    <property type="entry name" value="GENERAL TRANSCRIPTION FACTOR 3C POLYPEPTIDE 2"/>
    <property type="match status" value="1"/>
</dbReference>
<dbReference type="PRINTS" id="PR00929">
    <property type="entry name" value="ATHOOK"/>
</dbReference>
<comment type="subcellular location">
    <subcellularLocation>
        <location evidence="1">Nucleus</location>
    </subcellularLocation>
</comment>
<feature type="region of interest" description="Disordered" evidence="4">
    <location>
        <begin position="734"/>
        <end position="772"/>
    </location>
</feature>
<organism evidence="5 6">
    <name type="scientific">Eragrostis curvula</name>
    <name type="common">weeping love grass</name>
    <dbReference type="NCBI Taxonomy" id="38414"/>
    <lineage>
        <taxon>Eukaryota</taxon>
        <taxon>Viridiplantae</taxon>
        <taxon>Streptophyta</taxon>
        <taxon>Embryophyta</taxon>
        <taxon>Tracheophyta</taxon>
        <taxon>Spermatophyta</taxon>
        <taxon>Magnoliopsida</taxon>
        <taxon>Liliopsida</taxon>
        <taxon>Poales</taxon>
        <taxon>Poaceae</taxon>
        <taxon>PACMAD clade</taxon>
        <taxon>Chloridoideae</taxon>
        <taxon>Eragrostideae</taxon>
        <taxon>Eragrostidinae</taxon>
        <taxon>Eragrostis</taxon>
    </lineage>
</organism>